<evidence type="ECO:0000313" key="3">
    <source>
        <dbReference type="Proteomes" id="UP001209540"/>
    </source>
</evidence>
<accession>A0AAD5JYB9</accession>
<name>A0AAD5JYB9_9FUNG</name>
<dbReference type="Proteomes" id="UP001209540">
    <property type="component" value="Unassembled WGS sequence"/>
</dbReference>
<feature type="compositionally biased region" description="Basic and acidic residues" evidence="1">
    <location>
        <begin position="13"/>
        <end position="35"/>
    </location>
</feature>
<feature type="compositionally biased region" description="Polar residues" evidence="1">
    <location>
        <begin position="1"/>
        <end position="12"/>
    </location>
</feature>
<reference evidence="2" key="2">
    <citation type="submission" date="2023-02" db="EMBL/GenBank/DDBJ databases">
        <authorList>
            <consortium name="DOE Joint Genome Institute"/>
            <person name="Mondo S.J."/>
            <person name="Chang Y."/>
            <person name="Wang Y."/>
            <person name="Ahrendt S."/>
            <person name="Andreopoulos W."/>
            <person name="Barry K."/>
            <person name="Beard J."/>
            <person name="Benny G.L."/>
            <person name="Blankenship S."/>
            <person name="Bonito G."/>
            <person name="Cuomo C."/>
            <person name="Desiro A."/>
            <person name="Gervers K.A."/>
            <person name="Hundley H."/>
            <person name="Kuo A."/>
            <person name="LaButti K."/>
            <person name="Lang B.F."/>
            <person name="Lipzen A."/>
            <person name="O'Donnell K."/>
            <person name="Pangilinan J."/>
            <person name="Reynolds N."/>
            <person name="Sandor L."/>
            <person name="Smith M.W."/>
            <person name="Tsang A."/>
            <person name="Grigoriev I.V."/>
            <person name="Stajich J.E."/>
            <person name="Spatafora J.W."/>
        </authorList>
    </citation>
    <scope>NUCLEOTIDE SEQUENCE</scope>
    <source>
        <strain evidence="2">RSA 2281</strain>
    </source>
</reference>
<keyword evidence="3" id="KW-1185">Reference proteome</keyword>
<proteinExistence type="predicted"/>
<gene>
    <name evidence="2" type="ORF">BDA99DRAFT_605544</name>
</gene>
<protein>
    <submittedName>
        <fullName evidence="2">Uncharacterized protein</fullName>
    </submittedName>
</protein>
<evidence type="ECO:0000313" key="2">
    <source>
        <dbReference type="EMBL" id="KAI9260490.1"/>
    </source>
</evidence>
<dbReference type="AlphaFoldDB" id="A0AAD5JYB9"/>
<reference evidence="2" key="1">
    <citation type="journal article" date="2022" name="IScience">
        <title>Evolution of zygomycete secretomes and the origins of terrestrial fungal ecologies.</title>
        <authorList>
            <person name="Chang Y."/>
            <person name="Wang Y."/>
            <person name="Mondo S."/>
            <person name="Ahrendt S."/>
            <person name="Andreopoulos W."/>
            <person name="Barry K."/>
            <person name="Beard J."/>
            <person name="Benny G.L."/>
            <person name="Blankenship S."/>
            <person name="Bonito G."/>
            <person name="Cuomo C."/>
            <person name="Desiro A."/>
            <person name="Gervers K.A."/>
            <person name="Hundley H."/>
            <person name="Kuo A."/>
            <person name="LaButti K."/>
            <person name="Lang B.F."/>
            <person name="Lipzen A."/>
            <person name="O'Donnell K."/>
            <person name="Pangilinan J."/>
            <person name="Reynolds N."/>
            <person name="Sandor L."/>
            <person name="Smith M.E."/>
            <person name="Tsang A."/>
            <person name="Grigoriev I.V."/>
            <person name="Stajich J.E."/>
            <person name="Spatafora J.W."/>
        </authorList>
    </citation>
    <scope>NUCLEOTIDE SEQUENCE</scope>
    <source>
        <strain evidence="2">RSA 2281</strain>
    </source>
</reference>
<comment type="caution">
    <text evidence="2">The sequence shown here is derived from an EMBL/GenBank/DDBJ whole genome shotgun (WGS) entry which is preliminary data.</text>
</comment>
<feature type="region of interest" description="Disordered" evidence="1">
    <location>
        <begin position="1"/>
        <end position="40"/>
    </location>
</feature>
<organism evidence="2 3">
    <name type="scientific">Phascolomyces articulosus</name>
    <dbReference type="NCBI Taxonomy" id="60185"/>
    <lineage>
        <taxon>Eukaryota</taxon>
        <taxon>Fungi</taxon>
        <taxon>Fungi incertae sedis</taxon>
        <taxon>Mucoromycota</taxon>
        <taxon>Mucoromycotina</taxon>
        <taxon>Mucoromycetes</taxon>
        <taxon>Mucorales</taxon>
        <taxon>Lichtheimiaceae</taxon>
        <taxon>Phascolomyces</taxon>
    </lineage>
</organism>
<dbReference type="EMBL" id="JAIXMP010000016">
    <property type="protein sequence ID" value="KAI9260490.1"/>
    <property type="molecule type" value="Genomic_DNA"/>
</dbReference>
<sequence length="950" mass="108877">MNNIRSFVQETISGRREANEQEEVPADHQVGKPEQRPLPPFQFDPSQYPQVFQAGQLFAGNAPARVHQQQVVYYVRVSRSSKQQLLHDLTVYEDQFGADREWAEYLRLALQQNNNITRQQQVSLLYFGMTLSKTPERRLYDDLSNVAHTRFTNFNSAVHRNWTVYIIQQIPVQYVHNVNQLINHPWAGLMEDVWITSSRRLCLNSAHGGFHIDWVAPAELIQQWVNLNVHVGPTTLGTIALPQVTRNRIINHFDDYRRFLNRIPGIGNRPSVELVNTTALTVTPLRVTNQGYTVSLLVGKDITIHNLLSNTSFWQPNEGVAPSFMRRLFGFFHRTWLPPFVDLYPLSTIKSLQLTVPFLTRYLKLAKPLIVITMSNPVYTVFQYDMFSTTWTDNRQRFMVDLFSPETIEDLAELMDARYPQSSSGAGFAINIGRVSVVRYGPDIGDACLCIALRHPGNLSYDPVVQRLKCTEMFYTLCLFFVLQDTVHQLLHTLPANENELMDWLIGVKEQYENRAETTELTRIFDTIKTQVRNADRDNFSARMLASRNRSRGIDQEITRPARAPFSLYFEGAPRSIQRDAQLNHFRAWFRQRGAGINMNQSARDTGRNPMAGLNEQQRRDYLRIRGLGPFRAVERVTNRNTAPFAVNIQELATETTWSVITASNLVRIATCSFCDNTFHRCPERAGATIPPQEGGLQYFRAMYAHDILEQDQLDIDQHTLQQLRINSFDAVTILNQHNLNFDDANVGALGRIYATFDAREELLITQAVDKWIVSTGHGVATLPNDHTSDGWLFDKGAIKISVRRHFFTNEQDRRAPLVQATCGAAGGHCRFASIIHPTRSGRRNVLLLRFNNQHQYNAEMALRTRHLLQEQHPAGQRQQIVQEAVAHVRNCTFGPVMNTFRDLPLAAKRFLWSEYRKGPQGAELRPGVSLEEYWVSPLDWDPDLPVAPR</sequence>
<evidence type="ECO:0000256" key="1">
    <source>
        <dbReference type="SAM" id="MobiDB-lite"/>
    </source>
</evidence>